<dbReference type="Proteomes" id="UP000192468">
    <property type="component" value="Unassembled WGS sequence"/>
</dbReference>
<reference evidence="2 3" key="1">
    <citation type="submission" date="2017-04" db="EMBL/GenBank/DDBJ databases">
        <authorList>
            <person name="Afonso C.L."/>
            <person name="Miller P.J."/>
            <person name="Scott M.A."/>
            <person name="Spackman E."/>
            <person name="Goraichik I."/>
            <person name="Dimitrov K.M."/>
            <person name="Suarez D.L."/>
            <person name="Swayne D.E."/>
        </authorList>
    </citation>
    <scope>NUCLEOTIDE SEQUENCE [LARGE SCALE GENOMIC DNA]</scope>
    <source>
        <strain evidence="2 3">DSM 12555</strain>
    </source>
</reference>
<dbReference type="OrthoDB" id="2186744at2"/>
<dbReference type="RefSeq" id="WP_084113948.1">
    <property type="nucleotide sequence ID" value="NZ_FWXH01000002.1"/>
</dbReference>
<evidence type="ECO:0000313" key="3">
    <source>
        <dbReference type="Proteomes" id="UP000192468"/>
    </source>
</evidence>
<keyword evidence="1" id="KW-0472">Membrane</keyword>
<evidence type="ECO:0008006" key="4">
    <source>
        <dbReference type="Google" id="ProtNLM"/>
    </source>
</evidence>
<dbReference type="AlphaFoldDB" id="A0A1W1X5R3"/>
<dbReference type="STRING" id="1121291.SAMN02745134_00787"/>
<evidence type="ECO:0000256" key="1">
    <source>
        <dbReference type="SAM" id="Phobius"/>
    </source>
</evidence>
<dbReference type="EMBL" id="FWXH01000002">
    <property type="protein sequence ID" value="SMC19284.1"/>
    <property type="molecule type" value="Genomic_DNA"/>
</dbReference>
<proteinExistence type="predicted"/>
<evidence type="ECO:0000313" key="2">
    <source>
        <dbReference type="EMBL" id="SMC19284.1"/>
    </source>
</evidence>
<gene>
    <name evidence="2" type="ORF">SAMN02745134_00787</name>
</gene>
<organism evidence="2 3">
    <name type="scientific">Clostridium acidisoli DSM 12555</name>
    <dbReference type="NCBI Taxonomy" id="1121291"/>
    <lineage>
        <taxon>Bacteria</taxon>
        <taxon>Bacillati</taxon>
        <taxon>Bacillota</taxon>
        <taxon>Clostridia</taxon>
        <taxon>Eubacteriales</taxon>
        <taxon>Clostridiaceae</taxon>
        <taxon>Clostridium</taxon>
    </lineage>
</organism>
<keyword evidence="1" id="KW-0812">Transmembrane</keyword>
<accession>A0A1W1X5R3</accession>
<feature type="transmembrane region" description="Helical" evidence="1">
    <location>
        <begin position="65"/>
        <end position="82"/>
    </location>
</feature>
<sequence>MEDKDKTLEIVERLARIESKLDDFSDLRKKAEDGYNTAMQNSKDIDEIKESYEKFIEEFKTDNKHMWYTVGAIAVTIIGYLLKITVFK</sequence>
<keyword evidence="3" id="KW-1185">Reference proteome</keyword>
<protein>
    <recommendedName>
        <fullName evidence="4">Haemolysin XhlA</fullName>
    </recommendedName>
</protein>
<keyword evidence="1" id="KW-1133">Transmembrane helix</keyword>
<name>A0A1W1X5R3_9CLOT</name>